<keyword evidence="1" id="KW-1133">Transmembrane helix</keyword>
<organism evidence="2">
    <name type="scientific">marine sediment metagenome</name>
    <dbReference type="NCBI Taxonomy" id="412755"/>
    <lineage>
        <taxon>unclassified sequences</taxon>
        <taxon>metagenomes</taxon>
        <taxon>ecological metagenomes</taxon>
    </lineage>
</organism>
<reference evidence="2" key="1">
    <citation type="journal article" date="2015" name="Nature">
        <title>Complex archaea that bridge the gap between prokaryotes and eukaryotes.</title>
        <authorList>
            <person name="Spang A."/>
            <person name="Saw J.H."/>
            <person name="Jorgensen S.L."/>
            <person name="Zaremba-Niedzwiedzka K."/>
            <person name="Martijn J."/>
            <person name="Lind A.E."/>
            <person name="van Eijk R."/>
            <person name="Schleper C."/>
            <person name="Guy L."/>
            <person name="Ettema T.J."/>
        </authorList>
    </citation>
    <scope>NUCLEOTIDE SEQUENCE</scope>
</reference>
<gene>
    <name evidence="2" type="ORF">LCGC14_1930650</name>
</gene>
<evidence type="ECO:0000313" key="2">
    <source>
        <dbReference type="EMBL" id="KKL87842.1"/>
    </source>
</evidence>
<sequence>MGNKKCIDLFAKIIVLTSLVAIGISVIVLFHKIIWWLFDSFFKDWQIVLLLIFSDILVFSALWLFFREGKKKENEE</sequence>
<keyword evidence="1" id="KW-0472">Membrane</keyword>
<dbReference type="AlphaFoldDB" id="A0A0F9IKV6"/>
<feature type="transmembrane region" description="Helical" evidence="1">
    <location>
        <begin position="47"/>
        <end position="66"/>
    </location>
</feature>
<keyword evidence="1" id="KW-0812">Transmembrane</keyword>
<protein>
    <submittedName>
        <fullName evidence="2">Uncharacterized protein</fullName>
    </submittedName>
</protein>
<evidence type="ECO:0000256" key="1">
    <source>
        <dbReference type="SAM" id="Phobius"/>
    </source>
</evidence>
<feature type="transmembrane region" description="Helical" evidence="1">
    <location>
        <begin position="9"/>
        <end position="35"/>
    </location>
</feature>
<name>A0A0F9IKV6_9ZZZZ</name>
<proteinExistence type="predicted"/>
<dbReference type="EMBL" id="LAZR01020727">
    <property type="protein sequence ID" value="KKL87842.1"/>
    <property type="molecule type" value="Genomic_DNA"/>
</dbReference>
<accession>A0A0F9IKV6</accession>
<comment type="caution">
    <text evidence="2">The sequence shown here is derived from an EMBL/GenBank/DDBJ whole genome shotgun (WGS) entry which is preliminary data.</text>
</comment>